<reference evidence="2 3" key="1">
    <citation type="submission" date="2020-10" db="EMBL/GenBank/DDBJ databases">
        <title>The Coptis chinensis genome and diversification of protoberbering-type alkaloids.</title>
        <authorList>
            <person name="Wang B."/>
            <person name="Shu S."/>
            <person name="Song C."/>
            <person name="Liu Y."/>
        </authorList>
    </citation>
    <scope>NUCLEOTIDE SEQUENCE [LARGE SCALE GENOMIC DNA]</scope>
    <source>
        <strain evidence="2">HL-2020</strain>
        <tissue evidence="2">Leaf</tissue>
    </source>
</reference>
<feature type="region of interest" description="Disordered" evidence="1">
    <location>
        <begin position="1"/>
        <end position="21"/>
    </location>
</feature>
<dbReference type="PANTHER" id="PTHR31286">
    <property type="entry name" value="GLYCINE-RICH CELL WALL STRUCTURAL PROTEIN 1.8-LIKE"/>
    <property type="match status" value="1"/>
</dbReference>
<dbReference type="PANTHER" id="PTHR31286:SF180">
    <property type="entry name" value="OS10G0362600 PROTEIN"/>
    <property type="match status" value="1"/>
</dbReference>
<dbReference type="Proteomes" id="UP000631114">
    <property type="component" value="Unassembled WGS sequence"/>
</dbReference>
<evidence type="ECO:0000256" key="1">
    <source>
        <dbReference type="SAM" id="MobiDB-lite"/>
    </source>
</evidence>
<evidence type="ECO:0000313" key="2">
    <source>
        <dbReference type="EMBL" id="KAF9594718.1"/>
    </source>
</evidence>
<comment type="caution">
    <text evidence="2">The sequence shown here is derived from an EMBL/GenBank/DDBJ whole genome shotgun (WGS) entry which is preliminary data.</text>
</comment>
<organism evidence="2 3">
    <name type="scientific">Coptis chinensis</name>
    <dbReference type="NCBI Taxonomy" id="261450"/>
    <lineage>
        <taxon>Eukaryota</taxon>
        <taxon>Viridiplantae</taxon>
        <taxon>Streptophyta</taxon>
        <taxon>Embryophyta</taxon>
        <taxon>Tracheophyta</taxon>
        <taxon>Spermatophyta</taxon>
        <taxon>Magnoliopsida</taxon>
        <taxon>Ranunculales</taxon>
        <taxon>Ranunculaceae</taxon>
        <taxon>Coptidoideae</taxon>
        <taxon>Coptis</taxon>
    </lineage>
</organism>
<proteinExistence type="predicted"/>
<protein>
    <recommendedName>
        <fullName evidence="4">DUF4283 domain-containing protein</fullName>
    </recommendedName>
</protein>
<keyword evidence="3" id="KW-1185">Reference proteome</keyword>
<sequence length="287" mass="32591">MANHPGTSTNTRGEAPMSWSSLFTNQGNNVVDDTLEWIETAEEEGVVEVPNSIIQEGCNIWKRVLERGPVFVAGRIFMIKQWSEELEYQRSLINTIPIWVKFFAVPKQLWTRRGISMITSKIGKPLSWDATTTNRQRLNFERVCVEVSVQCKYPKSLRFKLGGDRIATVGVEYPWTPPTCTENQETENNLSDNVSEDDIREEQDIRAMSTSTELVPYVEPNSCFFDALENPSKQVNSFVEECAVYKDMEPVPAEELNNASKQVFNDHIAKKHTEPPIAITSAPVTRN</sequence>
<name>A0A835HD71_9MAGN</name>
<evidence type="ECO:0000313" key="3">
    <source>
        <dbReference type="Proteomes" id="UP000631114"/>
    </source>
</evidence>
<dbReference type="OrthoDB" id="1939300at2759"/>
<dbReference type="InterPro" id="IPR040256">
    <property type="entry name" value="At4g02000-like"/>
</dbReference>
<gene>
    <name evidence="2" type="ORF">IFM89_034701</name>
</gene>
<dbReference type="EMBL" id="JADFTS010000008">
    <property type="protein sequence ID" value="KAF9594718.1"/>
    <property type="molecule type" value="Genomic_DNA"/>
</dbReference>
<dbReference type="AlphaFoldDB" id="A0A835HD71"/>
<evidence type="ECO:0008006" key="4">
    <source>
        <dbReference type="Google" id="ProtNLM"/>
    </source>
</evidence>
<accession>A0A835HD71</accession>